<evidence type="ECO:0000313" key="2">
    <source>
        <dbReference type="Proteomes" id="UP000054166"/>
    </source>
</evidence>
<sequence length="81" mass="9133">MSLEIDYACCYMSCEGITEGLTTIGDVKIHCPPTSRPTPPSAILHFYCHLDEPHCAVFPGSLRGHYYIYLHIYIPPHHTSI</sequence>
<accession>A0A0C3AL77</accession>
<dbReference type="EMBL" id="KN833058">
    <property type="protein sequence ID" value="KIM74628.1"/>
    <property type="molecule type" value="Genomic_DNA"/>
</dbReference>
<name>A0A0C3AL77_PILCF</name>
<evidence type="ECO:0000313" key="1">
    <source>
        <dbReference type="EMBL" id="KIM74628.1"/>
    </source>
</evidence>
<reference evidence="1 2" key="1">
    <citation type="submission" date="2014-04" db="EMBL/GenBank/DDBJ databases">
        <authorList>
            <consortium name="DOE Joint Genome Institute"/>
            <person name="Kuo A."/>
            <person name="Tarkka M."/>
            <person name="Buscot F."/>
            <person name="Kohler A."/>
            <person name="Nagy L.G."/>
            <person name="Floudas D."/>
            <person name="Copeland A."/>
            <person name="Barry K.W."/>
            <person name="Cichocki N."/>
            <person name="Veneault-Fourrey C."/>
            <person name="LaButti K."/>
            <person name="Lindquist E.A."/>
            <person name="Lipzen A."/>
            <person name="Lundell T."/>
            <person name="Morin E."/>
            <person name="Murat C."/>
            <person name="Sun H."/>
            <person name="Tunlid A."/>
            <person name="Henrissat B."/>
            <person name="Grigoriev I.V."/>
            <person name="Hibbett D.S."/>
            <person name="Martin F."/>
            <person name="Nordberg H.P."/>
            <person name="Cantor M.N."/>
            <person name="Hua S.X."/>
        </authorList>
    </citation>
    <scope>NUCLEOTIDE SEQUENCE [LARGE SCALE GENOMIC DNA]</scope>
    <source>
        <strain evidence="1 2">F 1598</strain>
    </source>
</reference>
<dbReference type="Proteomes" id="UP000054166">
    <property type="component" value="Unassembled WGS sequence"/>
</dbReference>
<organism evidence="1 2">
    <name type="scientific">Piloderma croceum (strain F 1598)</name>
    <dbReference type="NCBI Taxonomy" id="765440"/>
    <lineage>
        <taxon>Eukaryota</taxon>
        <taxon>Fungi</taxon>
        <taxon>Dikarya</taxon>
        <taxon>Basidiomycota</taxon>
        <taxon>Agaricomycotina</taxon>
        <taxon>Agaricomycetes</taxon>
        <taxon>Agaricomycetidae</taxon>
        <taxon>Atheliales</taxon>
        <taxon>Atheliaceae</taxon>
        <taxon>Piloderma</taxon>
    </lineage>
</organism>
<dbReference type="AlphaFoldDB" id="A0A0C3AL77"/>
<keyword evidence="2" id="KW-1185">Reference proteome</keyword>
<gene>
    <name evidence="1" type="ORF">PILCRDRAFT_700422</name>
</gene>
<dbReference type="HOGENOM" id="CLU_2574727_0_0_1"/>
<dbReference type="InParanoid" id="A0A0C3AL77"/>
<reference evidence="2" key="2">
    <citation type="submission" date="2015-01" db="EMBL/GenBank/DDBJ databases">
        <title>Evolutionary Origins and Diversification of the Mycorrhizal Mutualists.</title>
        <authorList>
            <consortium name="DOE Joint Genome Institute"/>
            <consortium name="Mycorrhizal Genomics Consortium"/>
            <person name="Kohler A."/>
            <person name="Kuo A."/>
            <person name="Nagy L.G."/>
            <person name="Floudas D."/>
            <person name="Copeland A."/>
            <person name="Barry K.W."/>
            <person name="Cichocki N."/>
            <person name="Veneault-Fourrey C."/>
            <person name="LaButti K."/>
            <person name="Lindquist E.A."/>
            <person name="Lipzen A."/>
            <person name="Lundell T."/>
            <person name="Morin E."/>
            <person name="Murat C."/>
            <person name="Riley R."/>
            <person name="Ohm R."/>
            <person name="Sun H."/>
            <person name="Tunlid A."/>
            <person name="Henrissat B."/>
            <person name="Grigoriev I.V."/>
            <person name="Hibbett D.S."/>
            <person name="Martin F."/>
        </authorList>
    </citation>
    <scope>NUCLEOTIDE SEQUENCE [LARGE SCALE GENOMIC DNA]</scope>
    <source>
        <strain evidence="2">F 1598</strain>
    </source>
</reference>
<proteinExistence type="predicted"/>
<protein>
    <submittedName>
        <fullName evidence="1">Uncharacterized protein</fullName>
    </submittedName>
</protein>